<feature type="non-terminal residue" evidence="2">
    <location>
        <position position="51"/>
    </location>
</feature>
<feature type="compositionally biased region" description="Basic and acidic residues" evidence="1">
    <location>
        <begin position="28"/>
        <end position="38"/>
    </location>
</feature>
<name>A0AA38FI84_TAXCH</name>
<feature type="region of interest" description="Disordered" evidence="1">
    <location>
        <begin position="1"/>
        <end position="51"/>
    </location>
</feature>
<dbReference type="EMBL" id="JAHRHJ020000008">
    <property type="protein sequence ID" value="KAH9303938.1"/>
    <property type="molecule type" value="Genomic_DNA"/>
</dbReference>
<evidence type="ECO:0000256" key="1">
    <source>
        <dbReference type="SAM" id="MobiDB-lite"/>
    </source>
</evidence>
<evidence type="ECO:0000313" key="3">
    <source>
        <dbReference type="Proteomes" id="UP000824469"/>
    </source>
</evidence>
<proteinExistence type="predicted"/>
<feature type="compositionally biased region" description="Polar residues" evidence="1">
    <location>
        <begin position="1"/>
        <end position="11"/>
    </location>
</feature>
<protein>
    <submittedName>
        <fullName evidence="2">Uncharacterized protein</fullName>
    </submittedName>
</protein>
<gene>
    <name evidence="2" type="ORF">KI387_008342</name>
</gene>
<reference evidence="2 3" key="1">
    <citation type="journal article" date="2021" name="Nat. Plants">
        <title>The Taxus genome provides insights into paclitaxel biosynthesis.</title>
        <authorList>
            <person name="Xiong X."/>
            <person name="Gou J."/>
            <person name="Liao Q."/>
            <person name="Li Y."/>
            <person name="Zhou Q."/>
            <person name="Bi G."/>
            <person name="Li C."/>
            <person name="Du R."/>
            <person name="Wang X."/>
            <person name="Sun T."/>
            <person name="Guo L."/>
            <person name="Liang H."/>
            <person name="Lu P."/>
            <person name="Wu Y."/>
            <person name="Zhang Z."/>
            <person name="Ro D.K."/>
            <person name="Shang Y."/>
            <person name="Huang S."/>
            <person name="Yan J."/>
        </authorList>
    </citation>
    <scope>NUCLEOTIDE SEQUENCE [LARGE SCALE GENOMIC DNA]</scope>
    <source>
        <strain evidence="2">Ta-2019</strain>
    </source>
</reference>
<sequence length="51" mass="5412">RGELIKSSSVSGGAGADYYQGGRRAKTSRRDYTTRPDRPGQGAGRKSEPGL</sequence>
<dbReference type="AlphaFoldDB" id="A0AA38FI84"/>
<accession>A0AA38FI84</accession>
<organism evidence="2 3">
    <name type="scientific">Taxus chinensis</name>
    <name type="common">Chinese yew</name>
    <name type="synonym">Taxus wallichiana var. chinensis</name>
    <dbReference type="NCBI Taxonomy" id="29808"/>
    <lineage>
        <taxon>Eukaryota</taxon>
        <taxon>Viridiplantae</taxon>
        <taxon>Streptophyta</taxon>
        <taxon>Embryophyta</taxon>
        <taxon>Tracheophyta</taxon>
        <taxon>Spermatophyta</taxon>
        <taxon>Pinopsida</taxon>
        <taxon>Pinidae</taxon>
        <taxon>Conifers II</taxon>
        <taxon>Cupressales</taxon>
        <taxon>Taxaceae</taxon>
        <taxon>Taxus</taxon>
    </lineage>
</organism>
<evidence type="ECO:0000313" key="2">
    <source>
        <dbReference type="EMBL" id="KAH9303938.1"/>
    </source>
</evidence>
<dbReference type="Proteomes" id="UP000824469">
    <property type="component" value="Unassembled WGS sequence"/>
</dbReference>
<keyword evidence="3" id="KW-1185">Reference proteome</keyword>
<feature type="non-terminal residue" evidence="2">
    <location>
        <position position="1"/>
    </location>
</feature>
<comment type="caution">
    <text evidence="2">The sequence shown here is derived from an EMBL/GenBank/DDBJ whole genome shotgun (WGS) entry which is preliminary data.</text>
</comment>